<feature type="compositionally biased region" description="Acidic residues" evidence="2">
    <location>
        <begin position="234"/>
        <end position="290"/>
    </location>
</feature>
<proteinExistence type="predicted"/>
<dbReference type="OrthoDB" id="242713at2157"/>
<feature type="region of interest" description="Disordered" evidence="2">
    <location>
        <begin position="446"/>
        <end position="486"/>
    </location>
</feature>
<feature type="compositionally biased region" description="Acidic residues" evidence="2">
    <location>
        <begin position="200"/>
        <end position="225"/>
    </location>
</feature>
<feature type="compositionally biased region" description="Basic and acidic residues" evidence="2">
    <location>
        <begin position="448"/>
        <end position="486"/>
    </location>
</feature>
<feature type="compositionally biased region" description="Acidic residues" evidence="2">
    <location>
        <begin position="170"/>
        <end position="193"/>
    </location>
</feature>
<evidence type="ECO:0000256" key="1">
    <source>
        <dbReference type="SAM" id="Coils"/>
    </source>
</evidence>
<comment type="caution">
    <text evidence="3">The sequence shown here is derived from an EMBL/GenBank/DDBJ whole genome shotgun (WGS) entry which is preliminary data.</text>
</comment>
<sequence length="651" mass="70970">MSHEPEGVISVSDGEVTVEKTFAADEFPVPAIKFVIASTRDEPTRVRVIDRIPESFTMESVGFHPEYDSENWTAYKDHRVEYERTLDPGEEVVTVYGIRLTDGHQREDFLEEPTLERIPVDGGIHPEDIDDILGEDRSQLVRDVLAGNRDPVGDDGADDETEASAGVDDVPSDEDLAAAFENVDDEIEGDDTVVESAVDGTEDEVDTVDADTDEADESEGEETADEAAVALGAADEDDAVILDDDVDEDGDGDAGDQLDASVDDAEILGDDGEEEGTEELVAESTEDVEVESEHEPSGPRTLADDTSAAVTEYLDDPEELTSDDEADTVDTEGGLVAAIAAEIREGAVDDDDLAVVREAVETETRRSTDVRIQRLQSQMEDLAAYSDALASFIDEEGTGQQLVAEFREEMQDFRADIDALDSMVDEAVESADDTASRLDAAEETLAAVDERSERAQSKVERVDGRLDAHDGRLEDLSTGLEDHDNRLHDHHERLEDHDSRLDTASRNIDAGAARLDTVEETLEERAEELGSIHGNLDELAGRLDETVERIDGVESETEATSQTVSNLNEEIGEIREDIASLDGDIVETRDSLESRLEDVQSSIEDAAAEDEIMTLRKDIEDLNESVAELDTFRERLAGAFGTGMGGEPEDE</sequence>
<dbReference type="Gene3D" id="1.20.5.340">
    <property type="match status" value="1"/>
</dbReference>
<dbReference type="RefSeq" id="WP_058570730.1">
    <property type="nucleotide sequence ID" value="NZ_LOPV01000020.1"/>
</dbReference>
<accession>A0A0W1SWJ5</accession>
<dbReference type="Proteomes" id="UP000053157">
    <property type="component" value="Unassembled WGS sequence"/>
</dbReference>
<keyword evidence="1" id="KW-0175">Coiled coil</keyword>
<name>A0A0W1SWJ5_9EURY</name>
<keyword evidence="4" id="KW-1185">Reference proteome</keyword>
<feature type="compositionally biased region" description="Acidic residues" evidence="2">
    <location>
        <begin position="313"/>
        <end position="330"/>
    </location>
</feature>
<dbReference type="EMBL" id="LOPV01000020">
    <property type="protein sequence ID" value="KTG30811.1"/>
    <property type="molecule type" value="Genomic_DNA"/>
</dbReference>
<dbReference type="Gene3D" id="1.10.287.1490">
    <property type="match status" value="1"/>
</dbReference>
<protein>
    <submittedName>
        <fullName evidence="3">Uncharacterized protein</fullName>
    </submittedName>
</protein>
<evidence type="ECO:0000313" key="4">
    <source>
        <dbReference type="Proteomes" id="UP000053157"/>
    </source>
</evidence>
<feature type="region of interest" description="Disordered" evidence="2">
    <location>
        <begin position="147"/>
        <end position="331"/>
    </location>
</feature>
<dbReference type="SUPFAM" id="SSF57997">
    <property type="entry name" value="Tropomyosin"/>
    <property type="match status" value="1"/>
</dbReference>
<gene>
    <name evidence="3" type="ORF">AUR66_06105</name>
</gene>
<reference evidence="3 4" key="1">
    <citation type="submission" date="2015-12" db="EMBL/GenBank/DDBJ databases">
        <title>Haloferax profundi sp. nov. isolated from the Discovery deep brine-seawater interface in the Red Sea.</title>
        <authorList>
            <person name="Zhang G."/>
            <person name="Stingl U."/>
            <person name="Rashid M."/>
        </authorList>
    </citation>
    <scope>NUCLEOTIDE SEQUENCE [LARGE SCALE GENOMIC DNA]</scope>
    <source>
        <strain evidence="3 4">SB29</strain>
    </source>
</reference>
<evidence type="ECO:0000313" key="3">
    <source>
        <dbReference type="EMBL" id="KTG30811.1"/>
    </source>
</evidence>
<dbReference type="AlphaFoldDB" id="A0A0W1SWJ5"/>
<feature type="compositionally biased region" description="Acidic residues" evidence="2">
    <location>
        <begin position="153"/>
        <end position="162"/>
    </location>
</feature>
<organism evidence="3 4">
    <name type="scientific">Haloferax profundi</name>
    <dbReference type="NCBI Taxonomy" id="1544718"/>
    <lineage>
        <taxon>Archaea</taxon>
        <taxon>Methanobacteriati</taxon>
        <taxon>Methanobacteriota</taxon>
        <taxon>Stenosarchaea group</taxon>
        <taxon>Halobacteria</taxon>
        <taxon>Halobacteriales</taxon>
        <taxon>Haloferacaceae</taxon>
        <taxon>Haloferax</taxon>
    </lineage>
</organism>
<evidence type="ECO:0000256" key="2">
    <source>
        <dbReference type="SAM" id="MobiDB-lite"/>
    </source>
</evidence>
<feature type="coiled-coil region" evidence="1">
    <location>
        <begin position="536"/>
        <end position="625"/>
    </location>
</feature>